<feature type="region of interest" description="Disordered" evidence="1">
    <location>
        <begin position="233"/>
        <end position="273"/>
    </location>
</feature>
<dbReference type="EMBL" id="BRYB01000041">
    <property type="protein sequence ID" value="GMI21206.1"/>
    <property type="molecule type" value="Genomic_DNA"/>
</dbReference>
<evidence type="ECO:0000313" key="2">
    <source>
        <dbReference type="EMBL" id="GMI21206.1"/>
    </source>
</evidence>
<name>A0ABQ6M7R3_9STRA</name>
<sequence length="293" mass="31077">MYGFSVLPGNKVSGLIYGSPLYPNGSTVQTSRIVSAPIPANNTVVSTRSGSSYWLSSSPPPPLLPDLVRSNSDPLSSSSSGIDPSVRRLHGAFVSMHQKLRASGYALSRGSRPPSTLGDFQKRLLHLPPDEELYTTLAKPQSRTEVLVTFPRPTDKGRVSVARMSAIWAKMSELGITCAAIVLRRGFSHSSKAKLLELRELGGRFKFFYESDLTAAAGVALVQQVIGGGGGAAYKRRGGGGEDSSGGGTDEAVVGKRGGKRRGRDDEGMLGGKRSRTDAAVDLLAGNLLMLMR</sequence>
<accession>A0ABQ6M7R3</accession>
<proteinExistence type="predicted"/>
<dbReference type="Gene3D" id="3.40.1340.10">
    <property type="entry name" value="RNA polymerase, Rpb5, N-terminal domain"/>
    <property type="match status" value="1"/>
</dbReference>
<organism evidence="2 3">
    <name type="scientific">Tetraparma gracilis</name>
    <dbReference type="NCBI Taxonomy" id="2962635"/>
    <lineage>
        <taxon>Eukaryota</taxon>
        <taxon>Sar</taxon>
        <taxon>Stramenopiles</taxon>
        <taxon>Ochrophyta</taxon>
        <taxon>Bolidophyceae</taxon>
        <taxon>Parmales</taxon>
        <taxon>Triparmaceae</taxon>
        <taxon>Tetraparma</taxon>
    </lineage>
</organism>
<dbReference type="InterPro" id="IPR036710">
    <property type="entry name" value="RNA_pol_Rpb5_N_sf"/>
</dbReference>
<evidence type="ECO:0000313" key="3">
    <source>
        <dbReference type="Proteomes" id="UP001165060"/>
    </source>
</evidence>
<comment type="caution">
    <text evidence="2">The sequence shown here is derived from an EMBL/GenBank/DDBJ whole genome shotgun (WGS) entry which is preliminary data.</text>
</comment>
<protein>
    <submittedName>
        <fullName evidence="2">Uncharacterized protein</fullName>
    </submittedName>
</protein>
<gene>
    <name evidence="2" type="ORF">TeGR_g12221</name>
</gene>
<reference evidence="2 3" key="1">
    <citation type="journal article" date="2023" name="Commun. Biol.">
        <title>Genome analysis of Parmales, the sister group of diatoms, reveals the evolutionary specialization of diatoms from phago-mixotrophs to photoautotrophs.</title>
        <authorList>
            <person name="Ban H."/>
            <person name="Sato S."/>
            <person name="Yoshikawa S."/>
            <person name="Yamada K."/>
            <person name="Nakamura Y."/>
            <person name="Ichinomiya M."/>
            <person name="Sato N."/>
            <person name="Blanc-Mathieu R."/>
            <person name="Endo H."/>
            <person name="Kuwata A."/>
            <person name="Ogata H."/>
        </authorList>
    </citation>
    <scope>NUCLEOTIDE SEQUENCE [LARGE SCALE GENOMIC DNA]</scope>
</reference>
<dbReference type="Proteomes" id="UP001165060">
    <property type="component" value="Unassembled WGS sequence"/>
</dbReference>
<keyword evidence="3" id="KW-1185">Reference proteome</keyword>
<evidence type="ECO:0000256" key="1">
    <source>
        <dbReference type="SAM" id="MobiDB-lite"/>
    </source>
</evidence>